<dbReference type="FunCoup" id="A0A1V9X2N8">
    <property type="interactions" value="918"/>
</dbReference>
<protein>
    <submittedName>
        <fullName evidence="8">Alkylated DNA repair protein alkB8-like</fullName>
    </submittedName>
</protein>
<keyword evidence="5" id="KW-0694">RNA-binding</keyword>
<dbReference type="AlphaFoldDB" id="A0A1V9X2N8"/>
<dbReference type="GO" id="GO:0008757">
    <property type="term" value="F:S-adenosylmethionine-dependent methyltransferase activity"/>
    <property type="evidence" value="ECO:0007669"/>
    <property type="project" value="InterPro"/>
</dbReference>
<proteinExistence type="predicted"/>
<evidence type="ECO:0000256" key="1">
    <source>
        <dbReference type="ARBA" id="ARBA00001954"/>
    </source>
</evidence>
<evidence type="ECO:0000256" key="6">
    <source>
        <dbReference type="SAM" id="MobiDB-lite"/>
    </source>
</evidence>
<dbReference type="GO" id="GO:0005634">
    <property type="term" value="C:nucleus"/>
    <property type="evidence" value="ECO:0007669"/>
    <property type="project" value="TreeGrafter"/>
</dbReference>
<dbReference type="InterPro" id="IPR051422">
    <property type="entry name" value="AlkB_tRNA_MeTrf/Diox"/>
</dbReference>
<dbReference type="InParanoid" id="A0A1V9X2N8"/>
<dbReference type="GO" id="GO:0002098">
    <property type="term" value="P:tRNA wobble uridine modification"/>
    <property type="evidence" value="ECO:0007669"/>
    <property type="project" value="TreeGrafter"/>
</dbReference>
<dbReference type="PANTHER" id="PTHR13069:SF21">
    <property type="entry name" value="ALKYLATED DNA REPAIR PROTEIN ALKB HOMOLOG 8"/>
    <property type="match status" value="1"/>
</dbReference>
<evidence type="ECO:0000313" key="8">
    <source>
        <dbReference type="EMBL" id="OQR67653.1"/>
    </source>
</evidence>
<evidence type="ECO:0000259" key="7">
    <source>
        <dbReference type="PROSITE" id="PS51471"/>
    </source>
</evidence>
<dbReference type="GO" id="GO:0000049">
    <property type="term" value="F:tRNA binding"/>
    <property type="evidence" value="ECO:0007669"/>
    <property type="project" value="TreeGrafter"/>
</dbReference>
<dbReference type="PROSITE" id="PS51471">
    <property type="entry name" value="FE2OG_OXY"/>
    <property type="match status" value="1"/>
</dbReference>
<dbReference type="GO" id="GO:0030488">
    <property type="term" value="P:tRNA methylation"/>
    <property type="evidence" value="ECO:0007669"/>
    <property type="project" value="TreeGrafter"/>
</dbReference>
<gene>
    <name evidence="8" type="ORF">BIW11_13390</name>
</gene>
<dbReference type="OrthoDB" id="271595at2759"/>
<dbReference type="Gene3D" id="2.60.120.590">
    <property type="entry name" value="Alpha-ketoglutarate-dependent dioxygenase AlkB-like"/>
    <property type="match status" value="1"/>
</dbReference>
<dbReference type="Proteomes" id="UP000192247">
    <property type="component" value="Unassembled WGS sequence"/>
</dbReference>
<reference evidence="8 9" key="1">
    <citation type="journal article" date="2017" name="Gigascience">
        <title>Draft genome of the honey bee ectoparasitic mite, Tropilaelaps mercedesae, is shaped by the parasitic life history.</title>
        <authorList>
            <person name="Dong X."/>
            <person name="Armstrong S.D."/>
            <person name="Xia D."/>
            <person name="Makepeace B.L."/>
            <person name="Darby A.C."/>
            <person name="Kadowaki T."/>
        </authorList>
    </citation>
    <scope>NUCLEOTIDE SEQUENCE [LARGE SCALE GENOMIC DNA]</scope>
    <source>
        <strain evidence="8">Wuxi-XJTLU</strain>
    </source>
</reference>
<keyword evidence="9" id="KW-1185">Reference proteome</keyword>
<dbReference type="GO" id="GO:0005737">
    <property type="term" value="C:cytoplasm"/>
    <property type="evidence" value="ECO:0007669"/>
    <property type="project" value="TreeGrafter"/>
</dbReference>
<evidence type="ECO:0000256" key="4">
    <source>
        <dbReference type="ARBA" id="ARBA00022833"/>
    </source>
</evidence>
<keyword evidence="2" id="KW-0489">Methyltransferase</keyword>
<dbReference type="CDD" id="cd02440">
    <property type="entry name" value="AdoMet_MTases"/>
    <property type="match status" value="1"/>
</dbReference>
<keyword evidence="3" id="KW-0808">Transferase</keyword>
<dbReference type="STRING" id="418985.A0A1V9X2N8"/>
<dbReference type="SUPFAM" id="SSF51197">
    <property type="entry name" value="Clavaminate synthase-like"/>
    <property type="match status" value="1"/>
</dbReference>
<dbReference type="Pfam" id="PF08241">
    <property type="entry name" value="Methyltransf_11"/>
    <property type="match status" value="1"/>
</dbReference>
<keyword evidence="4" id="KW-0862">Zinc</keyword>
<dbReference type="InterPro" id="IPR027450">
    <property type="entry name" value="AlkB-like"/>
</dbReference>
<comment type="cofactor">
    <cofactor evidence="1">
        <name>Fe(2+)</name>
        <dbReference type="ChEBI" id="CHEBI:29033"/>
    </cofactor>
</comment>
<dbReference type="InterPro" id="IPR005123">
    <property type="entry name" value="Oxoglu/Fe-dep_dioxygenase_dom"/>
</dbReference>
<dbReference type="InterPro" id="IPR037151">
    <property type="entry name" value="AlkB-like_sf"/>
</dbReference>
<dbReference type="GO" id="GO:0106335">
    <property type="term" value="F:tRNA (5-carboxymethyluridine(34)-5-O)-methyltransferase activity"/>
    <property type="evidence" value="ECO:0007669"/>
    <property type="project" value="TreeGrafter"/>
</dbReference>
<dbReference type="InterPro" id="IPR013216">
    <property type="entry name" value="Methyltransf_11"/>
</dbReference>
<dbReference type="SUPFAM" id="SSF53335">
    <property type="entry name" value="S-adenosyl-L-methionine-dependent methyltransferases"/>
    <property type="match status" value="1"/>
</dbReference>
<evidence type="ECO:0000313" key="9">
    <source>
        <dbReference type="Proteomes" id="UP000192247"/>
    </source>
</evidence>
<dbReference type="Pfam" id="PF13532">
    <property type="entry name" value="2OG-FeII_Oxy_2"/>
    <property type="match status" value="1"/>
</dbReference>
<sequence>MGINKGERTHPNANRILEKKHHRKLIKVMNSVENDFGARLSPVPTKFVVLSNAGLANGATTPAILKALSELDLVQGNQNCSSDSGSAENLACQPILPPDKHYSFLRCATVEIAKKAVAAVSGKSCFDFLGVQPTYAGFIDRGQLESEVPAPQLCFGPLPSGLTILENRISIEEELEWLELLTSSRDSKPSTGILAANQAEPTASLRNRQVEHFGYNFDYSINSVRRNQPLLDKPLPLLCLRFMERLHHEGLLDECHLPDQLTVNRYPPGAGIPAHCDTHSMSSSCIIVVSLGADIVMEFRRPHEGSRPSIVTVLVRRGSVMFMSDESRYGWTHSIAQRKYDLIPAVHQGVPPVAIARAERVSFTFRKIRSAEVPCACAFPSLCDSQLRQNLSVELSLSAREASRLEEMHVHEVYDDIAKHFSETRYRQWPRVAEFLHALPKGAFVADFGCGNGKNMRVEGRPDLAFFGSDRSIGLLEICRQRKLEVARIDCVQLPIREGVFDAAICIAVLHHLANLARRRQSLWQLIQAVRSGGKILVYVWAKEQRYSGVRSKYLRDSVDAENSSTGKGTESIADRNFIDGQREHPKTQPDSDPVELKSRKMAFIELRDSTVSIPVHTNRSDFTAGTDILVPWSKVAEGQVKHRFYHVFREGELRSLVNVVAAKEDGQHLVTIEDEYYDEGNWCVVLTKQ</sequence>
<name>A0A1V9X2N8_9ACAR</name>
<feature type="compositionally biased region" description="Basic and acidic residues" evidence="6">
    <location>
        <begin position="573"/>
        <end position="595"/>
    </location>
</feature>
<evidence type="ECO:0000256" key="5">
    <source>
        <dbReference type="ARBA" id="ARBA00022884"/>
    </source>
</evidence>
<comment type="caution">
    <text evidence="8">The sequence shown here is derived from an EMBL/GenBank/DDBJ whole genome shotgun (WGS) entry which is preliminary data.</text>
</comment>
<dbReference type="InterPro" id="IPR029063">
    <property type="entry name" value="SAM-dependent_MTases_sf"/>
</dbReference>
<dbReference type="Gene3D" id="3.40.50.150">
    <property type="entry name" value="Vaccinia Virus protein VP39"/>
    <property type="match status" value="1"/>
</dbReference>
<dbReference type="EMBL" id="MNPL01027873">
    <property type="protein sequence ID" value="OQR67653.1"/>
    <property type="molecule type" value="Genomic_DNA"/>
</dbReference>
<feature type="region of interest" description="Disordered" evidence="6">
    <location>
        <begin position="560"/>
        <end position="595"/>
    </location>
</feature>
<accession>A0A1V9X2N8</accession>
<evidence type="ECO:0000256" key="3">
    <source>
        <dbReference type="ARBA" id="ARBA00022679"/>
    </source>
</evidence>
<feature type="domain" description="Fe2OG dioxygenase" evidence="7">
    <location>
        <begin position="257"/>
        <end position="369"/>
    </location>
</feature>
<evidence type="ECO:0000256" key="2">
    <source>
        <dbReference type="ARBA" id="ARBA00022603"/>
    </source>
</evidence>
<organism evidence="8 9">
    <name type="scientific">Tropilaelaps mercedesae</name>
    <dbReference type="NCBI Taxonomy" id="418985"/>
    <lineage>
        <taxon>Eukaryota</taxon>
        <taxon>Metazoa</taxon>
        <taxon>Ecdysozoa</taxon>
        <taxon>Arthropoda</taxon>
        <taxon>Chelicerata</taxon>
        <taxon>Arachnida</taxon>
        <taxon>Acari</taxon>
        <taxon>Parasitiformes</taxon>
        <taxon>Mesostigmata</taxon>
        <taxon>Gamasina</taxon>
        <taxon>Dermanyssoidea</taxon>
        <taxon>Laelapidae</taxon>
        <taxon>Tropilaelaps</taxon>
    </lineage>
</organism>
<dbReference type="PANTHER" id="PTHR13069">
    <property type="entry name" value="ALKYLATED DNA REPAIR PROTEIN ALKB HOMOLOG 8"/>
    <property type="match status" value="1"/>
</dbReference>